<reference evidence="1 2" key="1">
    <citation type="submission" date="2023-12" db="EMBL/GenBank/DDBJ databases">
        <title>A high-quality genome assembly for Dillenia turbinata (Dilleniales).</title>
        <authorList>
            <person name="Chanderbali A."/>
        </authorList>
    </citation>
    <scope>NUCLEOTIDE SEQUENCE [LARGE SCALE GENOMIC DNA]</scope>
    <source>
        <strain evidence="1">LSX21</strain>
        <tissue evidence="1">Leaf</tissue>
    </source>
</reference>
<dbReference type="GO" id="GO:0016020">
    <property type="term" value="C:membrane"/>
    <property type="evidence" value="ECO:0007669"/>
    <property type="project" value="TreeGrafter"/>
</dbReference>
<dbReference type="GO" id="GO:0005768">
    <property type="term" value="C:endosome"/>
    <property type="evidence" value="ECO:0007669"/>
    <property type="project" value="TreeGrafter"/>
</dbReference>
<comment type="caution">
    <text evidence="1">The sequence shown here is derived from an EMBL/GenBank/DDBJ whole genome shotgun (WGS) entry which is preliminary data.</text>
</comment>
<dbReference type="AlphaFoldDB" id="A0AAN8V2M0"/>
<name>A0AAN8V2M0_9MAGN</name>
<dbReference type="EMBL" id="JBAMMX010000019">
    <property type="protein sequence ID" value="KAK6922181.1"/>
    <property type="molecule type" value="Genomic_DNA"/>
</dbReference>
<protein>
    <submittedName>
        <fullName evidence="1">Uncharacterized protein</fullName>
    </submittedName>
</protein>
<dbReference type="GO" id="GO:0070536">
    <property type="term" value="P:protein K63-linked deubiquitination"/>
    <property type="evidence" value="ECO:0007669"/>
    <property type="project" value="TreeGrafter"/>
</dbReference>
<evidence type="ECO:0000313" key="1">
    <source>
        <dbReference type="EMBL" id="KAK6922181.1"/>
    </source>
</evidence>
<sequence length="186" mass="20753">MDNYQRRISEAFIQSLTFPLPVRLMEDFLELARHDIEKDLETCGVLGAFLVRITLFISHPATWSSTAVTCKTHPSQICFMSSVDLHTQYPYQVMVPEAIAIVMAPIDTTRCCGIFRLSEYGMGILREYQGTGFHPHTEPADGSPIYENCSNVYTKIQILDLKYLIHAESIAACSDAGACTHGSQQA</sequence>
<organism evidence="1 2">
    <name type="scientific">Dillenia turbinata</name>
    <dbReference type="NCBI Taxonomy" id="194707"/>
    <lineage>
        <taxon>Eukaryota</taxon>
        <taxon>Viridiplantae</taxon>
        <taxon>Streptophyta</taxon>
        <taxon>Embryophyta</taxon>
        <taxon>Tracheophyta</taxon>
        <taxon>Spermatophyta</taxon>
        <taxon>Magnoliopsida</taxon>
        <taxon>eudicotyledons</taxon>
        <taxon>Gunneridae</taxon>
        <taxon>Pentapetalae</taxon>
        <taxon>Dilleniales</taxon>
        <taxon>Dilleniaceae</taxon>
        <taxon>Dillenia</taxon>
    </lineage>
</organism>
<dbReference type="PANTHER" id="PTHR12947">
    <property type="entry name" value="AMSH-LIKE PROTEASE"/>
    <property type="match status" value="1"/>
</dbReference>
<dbReference type="PANTHER" id="PTHR12947:SF13">
    <property type="entry name" value="FI19924P1"/>
    <property type="match status" value="1"/>
</dbReference>
<proteinExistence type="predicted"/>
<dbReference type="SUPFAM" id="SSF102712">
    <property type="entry name" value="JAB1/MPN domain"/>
    <property type="match status" value="1"/>
</dbReference>
<accession>A0AAN8V2M0</accession>
<gene>
    <name evidence="1" type="ORF">RJ641_012688</name>
</gene>
<dbReference type="Proteomes" id="UP001370490">
    <property type="component" value="Unassembled WGS sequence"/>
</dbReference>
<evidence type="ECO:0000313" key="2">
    <source>
        <dbReference type="Proteomes" id="UP001370490"/>
    </source>
</evidence>
<dbReference type="Gene3D" id="3.40.140.10">
    <property type="entry name" value="Cytidine Deaminase, domain 2"/>
    <property type="match status" value="1"/>
</dbReference>
<keyword evidence="2" id="KW-1185">Reference proteome</keyword>